<protein>
    <submittedName>
        <fullName evidence="2">DUF1109 domain-containing protein</fullName>
    </submittedName>
</protein>
<dbReference type="RefSeq" id="WP_167017190.1">
    <property type="nucleotide sequence ID" value="NZ_VWXF01000009.1"/>
</dbReference>
<feature type="transmembrane region" description="Helical" evidence="1">
    <location>
        <begin position="185"/>
        <end position="208"/>
    </location>
</feature>
<dbReference type="Pfam" id="PF06532">
    <property type="entry name" value="NrsF"/>
    <property type="match status" value="1"/>
</dbReference>
<comment type="caution">
    <text evidence="2">The sequence shown here is derived from an EMBL/GenBank/DDBJ whole genome shotgun (WGS) entry which is preliminary data.</text>
</comment>
<sequence length="210" mass="22920">MSDHEVLIKQLSQAAKPVKRTAAVWRRVLVWIALALPAGALFSLLAQRALTDWQQPGAFWAVIELLLTLCIGTLAVVRTFTLSIAGRKSLRWQIFIPLVAAWLLVNVISMSEGHQPLGNIGDGTPCYTFMMLAGTPMVLLMLTALRRTRTLHPVRTLLMAGVGIAFMALSLLALCHPVHGDFPDFVMHIAAIFTLIGATILAGFRWVAVG</sequence>
<dbReference type="InterPro" id="IPR009495">
    <property type="entry name" value="NrsF"/>
</dbReference>
<organism evidence="2 3">
    <name type="scientific">Candidatus Pantoea multigeneris</name>
    <dbReference type="NCBI Taxonomy" id="2608357"/>
    <lineage>
        <taxon>Bacteria</taxon>
        <taxon>Pseudomonadati</taxon>
        <taxon>Pseudomonadota</taxon>
        <taxon>Gammaproteobacteria</taxon>
        <taxon>Enterobacterales</taxon>
        <taxon>Erwiniaceae</taxon>
        <taxon>Pantoea</taxon>
    </lineage>
</organism>
<feature type="transmembrane region" description="Helical" evidence="1">
    <location>
        <begin position="28"/>
        <end position="46"/>
    </location>
</feature>
<keyword evidence="3" id="KW-1185">Reference proteome</keyword>
<feature type="transmembrane region" description="Helical" evidence="1">
    <location>
        <begin position="89"/>
        <end position="108"/>
    </location>
</feature>
<evidence type="ECO:0000313" key="3">
    <source>
        <dbReference type="Proteomes" id="UP001515683"/>
    </source>
</evidence>
<keyword evidence="1" id="KW-1133">Transmembrane helix</keyword>
<reference evidence="2 3" key="1">
    <citation type="journal article" date="2019" name="bioRxiv">
        <title>Bacteria contribute to plant secondary compound degradation in a generalist herbivore system.</title>
        <authorList>
            <person name="Francoeur C.B."/>
            <person name="Khadempour L."/>
            <person name="Moreira-Soto R.D."/>
            <person name="Gotting K."/>
            <person name="Book A.J."/>
            <person name="Pinto-Tomas A.A."/>
            <person name="Keefover-Ring K."/>
            <person name="Currie C.R."/>
        </authorList>
    </citation>
    <scope>NUCLEOTIDE SEQUENCE [LARGE SCALE GENOMIC DNA]</scope>
    <source>
        <strain evidence="2">Acro-835</strain>
    </source>
</reference>
<dbReference type="EMBL" id="VWXF01000009">
    <property type="protein sequence ID" value="NIF23723.1"/>
    <property type="molecule type" value="Genomic_DNA"/>
</dbReference>
<evidence type="ECO:0000256" key="1">
    <source>
        <dbReference type="SAM" id="Phobius"/>
    </source>
</evidence>
<feature type="transmembrane region" description="Helical" evidence="1">
    <location>
        <begin position="58"/>
        <end position="77"/>
    </location>
</feature>
<feature type="transmembrane region" description="Helical" evidence="1">
    <location>
        <begin position="128"/>
        <end position="145"/>
    </location>
</feature>
<dbReference type="Proteomes" id="UP001515683">
    <property type="component" value="Unassembled WGS sequence"/>
</dbReference>
<accession>A0ABX0REE1</accession>
<evidence type="ECO:0000313" key="2">
    <source>
        <dbReference type="EMBL" id="NIF23723.1"/>
    </source>
</evidence>
<proteinExistence type="predicted"/>
<feature type="transmembrane region" description="Helical" evidence="1">
    <location>
        <begin position="157"/>
        <end position="179"/>
    </location>
</feature>
<keyword evidence="1" id="KW-0812">Transmembrane</keyword>
<gene>
    <name evidence="2" type="ORF">F3J40_19270</name>
</gene>
<name>A0ABX0REE1_9GAMM</name>
<keyword evidence="1" id="KW-0472">Membrane</keyword>